<dbReference type="InterPro" id="IPR000269">
    <property type="entry name" value="Cu_amine_oxidase"/>
</dbReference>
<sequence>MPRIAIRRRIATAAVLCALVAVPACTEQPVEEVGGAGPSQEPRHECPDGEPLAETLSNDAAWQMCWQVEPQRGLVLTDIRYTPPGREPVRIAVSLSLAQLEVPYDSGERLTEDLTDAGFGGTAMQTLGETECVGERIATAVPNIGDGTHGSSPTREVLCSEVRDAGLAYRLQDDGEVTAARRTDLTLTTISKVGWYEYLNTYTFGADGSIRPSLGATGDLSPVDYTDHDHGSAVGPGDTDHAASHSHNAVWRVHWALGGRGGLAVEQYDADPTGRAGPESPILAGRLTPLTEPSTARWTDRRWWRVLAPDRRNADNHPISYQIDLGGTDGFTFVRDQERHGAETGYDIAFTNADECEVFAVANRGACGDGVLDYVADGADEPLDDVVSWVAVGYHHVPRDEDQSPMEMHWQGFTMTPRGLLAQRPDVPAGREDLNGRPQDAEY</sequence>
<feature type="signal peptide" evidence="5">
    <location>
        <begin position="1"/>
        <end position="26"/>
    </location>
</feature>
<dbReference type="InterPro" id="IPR036460">
    <property type="entry name" value="Cu_amine_oxidase_C_sf"/>
</dbReference>
<organism evidence="7 8">
    <name type="scientific">Georgenia alba</name>
    <dbReference type="NCBI Taxonomy" id="2233858"/>
    <lineage>
        <taxon>Bacteria</taxon>
        <taxon>Bacillati</taxon>
        <taxon>Actinomycetota</taxon>
        <taxon>Actinomycetes</taxon>
        <taxon>Micrococcales</taxon>
        <taxon>Bogoriellaceae</taxon>
        <taxon>Georgenia</taxon>
    </lineage>
</organism>
<comment type="cofactor">
    <cofactor evidence="1">
        <name>Cu cation</name>
        <dbReference type="ChEBI" id="CHEBI:23378"/>
    </cofactor>
</comment>
<keyword evidence="8" id="KW-1185">Reference proteome</keyword>
<evidence type="ECO:0000256" key="2">
    <source>
        <dbReference type="ARBA" id="ARBA00011738"/>
    </source>
</evidence>
<dbReference type="Pfam" id="PF01179">
    <property type="entry name" value="Cu_amine_oxid"/>
    <property type="match status" value="1"/>
</dbReference>
<dbReference type="Proteomes" id="UP001596455">
    <property type="component" value="Unassembled WGS sequence"/>
</dbReference>
<evidence type="ECO:0000259" key="6">
    <source>
        <dbReference type="Pfam" id="PF01179"/>
    </source>
</evidence>
<feature type="region of interest" description="Disordered" evidence="4">
    <location>
        <begin position="421"/>
        <end position="443"/>
    </location>
</feature>
<keyword evidence="3" id="KW-0479">Metal-binding</keyword>
<feature type="region of interest" description="Disordered" evidence="4">
    <location>
        <begin position="30"/>
        <end position="53"/>
    </location>
</feature>
<dbReference type="SUPFAM" id="SSF49998">
    <property type="entry name" value="Amine oxidase catalytic domain"/>
    <property type="match status" value="1"/>
</dbReference>
<reference evidence="8" key="1">
    <citation type="journal article" date="2019" name="Int. J. Syst. Evol. Microbiol.">
        <title>The Global Catalogue of Microorganisms (GCM) 10K type strain sequencing project: providing services to taxonomists for standard genome sequencing and annotation.</title>
        <authorList>
            <consortium name="The Broad Institute Genomics Platform"/>
            <consortium name="The Broad Institute Genome Sequencing Center for Infectious Disease"/>
            <person name="Wu L."/>
            <person name="Ma J."/>
        </authorList>
    </citation>
    <scope>NUCLEOTIDE SEQUENCE [LARGE SCALE GENOMIC DNA]</scope>
    <source>
        <strain evidence="8">JCM 1490</strain>
    </source>
</reference>
<keyword evidence="3" id="KW-0560">Oxidoreductase</keyword>
<evidence type="ECO:0000313" key="8">
    <source>
        <dbReference type="Proteomes" id="UP001596455"/>
    </source>
</evidence>
<dbReference type="InterPro" id="IPR015798">
    <property type="entry name" value="Cu_amine_oxidase_C"/>
</dbReference>
<gene>
    <name evidence="7" type="ORF">ACFQQL_02425</name>
</gene>
<protein>
    <recommendedName>
        <fullName evidence="3">Amine oxidase</fullName>
        <ecNumber evidence="3">1.4.3.-</ecNumber>
    </recommendedName>
</protein>
<dbReference type="EMBL" id="JBHTCQ010000001">
    <property type="protein sequence ID" value="MFC7403950.1"/>
    <property type="molecule type" value="Genomic_DNA"/>
</dbReference>
<feature type="chain" id="PRO_5046911679" description="Amine oxidase" evidence="5">
    <location>
        <begin position="27"/>
        <end position="443"/>
    </location>
</feature>
<accession>A0ABW2Q8Q6</accession>
<keyword evidence="3" id="KW-0801">TPQ</keyword>
<evidence type="ECO:0000256" key="5">
    <source>
        <dbReference type="SAM" id="SignalP"/>
    </source>
</evidence>
<keyword evidence="3" id="KW-0186">Copper</keyword>
<dbReference type="EC" id="1.4.3.-" evidence="3"/>
<evidence type="ECO:0000256" key="3">
    <source>
        <dbReference type="RuleBase" id="RU000672"/>
    </source>
</evidence>
<dbReference type="RefSeq" id="WP_382390884.1">
    <property type="nucleotide sequence ID" value="NZ_JBHTCQ010000001.1"/>
</dbReference>
<keyword evidence="5" id="KW-0732">Signal</keyword>
<comment type="subunit">
    <text evidence="2">Homodimer.</text>
</comment>
<evidence type="ECO:0000256" key="4">
    <source>
        <dbReference type="SAM" id="MobiDB-lite"/>
    </source>
</evidence>
<comment type="cofactor">
    <cofactor evidence="3">
        <name>Cu cation</name>
        <dbReference type="ChEBI" id="CHEBI:23378"/>
    </cofactor>
    <text evidence="3">Contains 1 topaquinone per subunit.</text>
</comment>
<dbReference type="PANTHER" id="PTHR10638:SF86">
    <property type="entry name" value="COPPER AMINE OXIDASE 1-RELATED"/>
    <property type="match status" value="1"/>
</dbReference>
<name>A0ABW2Q8Q6_9MICO</name>
<dbReference type="PANTHER" id="PTHR10638">
    <property type="entry name" value="COPPER AMINE OXIDASE"/>
    <property type="match status" value="1"/>
</dbReference>
<feature type="domain" description="Copper amine oxidase catalytic" evidence="6">
    <location>
        <begin position="61"/>
        <end position="425"/>
    </location>
</feature>
<comment type="similarity">
    <text evidence="3">Belongs to the copper/topaquinone oxidase family.</text>
</comment>
<proteinExistence type="inferred from homology"/>
<evidence type="ECO:0000256" key="1">
    <source>
        <dbReference type="ARBA" id="ARBA00001935"/>
    </source>
</evidence>
<comment type="PTM">
    <text evidence="3">Topaquinone (TPQ) is generated by copper-dependent autoxidation of a specific tyrosyl residue.</text>
</comment>
<dbReference type="Gene3D" id="2.70.98.20">
    <property type="entry name" value="Copper amine oxidase, catalytic domain"/>
    <property type="match status" value="1"/>
</dbReference>
<comment type="caution">
    <text evidence="7">The sequence shown here is derived from an EMBL/GenBank/DDBJ whole genome shotgun (WGS) entry which is preliminary data.</text>
</comment>
<evidence type="ECO:0000313" key="7">
    <source>
        <dbReference type="EMBL" id="MFC7403950.1"/>
    </source>
</evidence>